<reference evidence="1 2" key="1">
    <citation type="journal article" date="2015" name="Genome Announc.">
        <title>Expanding the biotechnology potential of lactobacilli through comparative genomics of 213 strains and associated genera.</title>
        <authorList>
            <person name="Sun Z."/>
            <person name="Harris H.M."/>
            <person name="McCann A."/>
            <person name="Guo C."/>
            <person name="Argimon S."/>
            <person name="Zhang W."/>
            <person name="Yang X."/>
            <person name="Jeffery I.B."/>
            <person name="Cooney J.C."/>
            <person name="Kagawa T.F."/>
            <person name="Liu W."/>
            <person name="Song Y."/>
            <person name="Salvetti E."/>
            <person name="Wrobel A."/>
            <person name="Rasinkangas P."/>
            <person name="Parkhill J."/>
            <person name="Rea M.C."/>
            <person name="O'Sullivan O."/>
            <person name="Ritari J."/>
            <person name="Douillard F.P."/>
            <person name="Paul Ross R."/>
            <person name="Yang R."/>
            <person name="Briner A.E."/>
            <person name="Felis G.E."/>
            <person name="de Vos W.M."/>
            <person name="Barrangou R."/>
            <person name="Klaenhammer T.R."/>
            <person name="Caufield P.W."/>
            <person name="Cui Y."/>
            <person name="Zhang H."/>
            <person name="O'Toole P.W."/>
        </authorList>
    </citation>
    <scope>NUCLEOTIDE SEQUENCE [LARGE SCALE GENOMIC DNA]</scope>
    <source>
        <strain evidence="1 2">DSM 12744</strain>
    </source>
</reference>
<dbReference type="InterPro" id="IPR023214">
    <property type="entry name" value="HAD_sf"/>
</dbReference>
<dbReference type="GO" id="GO:0008967">
    <property type="term" value="F:phosphoglycolate phosphatase activity"/>
    <property type="evidence" value="ECO:0007669"/>
    <property type="project" value="TreeGrafter"/>
</dbReference>
<dbReference type="InterPro" id="IPR006439">
    <property type="entry name" value="HAD-SF_hydro_IA"/>
</dbReference>
<dbReference type="SUPFAM" id="SSF56784">
    <property type="entry name" value="HAD-like"/>
    <property type="match status" value="1"/>
</dbReference>
<dbReference type="GO" id="GO:0006281">
    <property type="term" value="P:DNA repair"/>
    <property type="evidence" value="ECO:0007669"/>
    <property type="project" value="TreeGrafter"/>
</dbReference>
<gene>
    <name evidence="1" type="ORF">FD09_GL002638</name>
</gene>
<evidence type="ECO:0000313" key="2">
    <source>
        <dbReference type="Proteomes" id="UP000051330"/>
    </source>
</evidence>
<dbReference type="InterPro" id="IPR041492">
    <property type="entry name" value="HAD_2"/>
</dbReference>
<dbReference type="OrthoDB" id="9807630at2"/>
<dbReference type="SFLD" id="SFLDS00003">
    <property type="entry name" value="Haloacid_Dehalogenase"/>
    <property type="match status" value="1"/>
</dbReference>
<name>A0A0R1MY42_9LACO</name>
<keyword evidence="2" id="KW-1185">Reference proteome</keyword>
<protein>
    <submittedName>
        <fullName evidence="1">Uncharacterized protein</fullName>
    </submittedName>
</protein>
<dbReference type="Pfam" id="PF13419">
    <property type="entry name" value="HAD_2"/>
    <property type="match status" value="1"/>
</dbReference>
<dbReference type="InterPro" id="IPR023198">
    <property type="entry name" value="PGP-like_dom2"/>
</dbReference>
<dbReference type="PANTHER" id="PTHR43434">
    <property type="entry name" value="PHOSPHOGLYCOLATE PHOSPHATASE"/>
    <property type="match status" value="1"/>
</dbReference>
<proteinExistence type="predicted"/>
<dbReference type="NCBIfam" id="TIGR01509">
    <property type="entry name" value="HAD-SF-IA-v3"/>
    <property type="match status" value="1"/>
</dbReference>
<dbReference type="EMBL" id="AZEC01000005">
    <property type="protein sequence ID" value="KRL13094.1"/>
    <property type="molecule type" value="Genomic_DNA"/>
</dbReference>
<dbReference type="InterPro" id="IPR050155">
    <property type="entry name" value="HAD-like_hydrolase_sf"/>
</dbReference>
<sequence length="224" mass="25048">MMADFHFINAIWDFDGTLFDTYPAMLRALQETLQEFGDKTDSDALYKEIKTTSIGDVLKSYAEQHNIDLQALHERMDVLEKKYQPETPTAYPHAREILQLVSDHGANFLWTHRDRSALSFLTTEGMSELFTGIVTASDRFPRKPDPKAINAFIAHYGLDPAVTVMIGDRPIDVEAGKNAGVHTIFFDVDGFGDSSNADAVVSDLGQIQNYFLDQGKGETDEGTY</sequence>
<dbReference type="PANTHER" id="PTHR43434:SF25">
    <property type="entry name" value="PHOSPHOGLYCOLATE PHOSPHATASE"/>
    <property type="match status" value="1"/>
</dbReference>
<dbReference type="STRING" id="1423792.FD09_GL002638"/>
<organism evidence="1 2">
    <name type="scientific">Schleiferilactobacillus perolens DSM 12744</name>
    <dbReference type="NCBI Taxonomy" id="1423792"/>
    <lineage>
        <taxon>Bacteria</taxon>
        <taxon>Bacillati</taxon>
        <taxon>Bacillota</taxon>
        <taxon>Bacilli</taxon>
        <taxon>Lactobacillales</taxon>
        <taxon>Lactobacillaceae</taxon>
        <taxon>Schleiferilactobacillus</taxon>
    </lineage>
</organism>
<dbReference type="Proteomes" id="UP000051330">
    <property type="component" value="Unassembled WGS sequence"/>
</dbReference>
<dbReference type="Gene3D" id="3.40.50.1000">
    <property type="entry name" value="HAD superfamily/HAD-like"/>
    <property type="match status" value="1"/>
</dbReference>
<dbReference type="AlphaFoldDB" id="A0A0R1MY42"/>
<dbReference type="SFLD" id="SFLDG01129">
    <property type="entry name" value="C1.5:_HAD__Beta-PGM__Phosphata"/>
    <property type="match status" value="1"/>
</dbReference>
<evidence type="ECO:0000313" key="1">
    <source>
        <dbReference type="EMBL" id="KRL13094.1"/>
    </source>
</evidence>
<dbReference type="GO" id="GO:0005829">
    <property type="term" value="C:cytosol"/>
    <property type="evidence" value="ECO:0007669"/>
    <property type="project" value="TreeGrafter"/>
</dbReference>
<dbReference type="NCBIfam" id="TIGR01549">
    <property type="entry name" value="HAD-SF-IA-v1"/>
    <property type="match status" value="1"/>
</dbReference>
<dbReference type="Gene3D" id="1.10.150.240">
    <property type="entry name" value="Putative phosphatase, domain 2"/>
    <property type="match status" value="1"/>
</dbReference>
<dbReference type="InterPro" id="IPR036412">
    <property type="entry name" value="HAD-like_sf"/>
</dbReference>
<comment type="caution">
    <text evidence="1">The sequence shown here is derived from an EMBL/GenBank/DDBJ whole genome shotgun (WGS) entry which is preliminary data.</text>
</comment>
<accession>A0A0R1MY42</accession>
<dbReference type="PATRIC" id="fig|1423792.3.peg.2688"/>